<organism evidence="11 12">
    <name type="scientific">Limulus polyphemus</name>
    <name type="common">Atlantic horseshoe crab</name>
    <dbReference type="NCBI Taxonomy" id="6850"/>
    <lineage>
        <taxon>Eukaryota</taxon>
        <taxon>Metazoa</taxon>
        <taxon>Ecdysozoa</taxon>
        <taxon>Arthropoda</taxon>
        <taxon>Chelicerata</taxon>
        <taxon>Merostomata</taxon>
        <taxon>Xiphosura</taxon>
        <taxon>Limulidae</taxon>
        <taxon>Limulus</taxon>
    </lineage>
</organism>
<dbReference type="InterPro" id="IPR016024">
    <property type="entry name" value="ARM-type_fold"/>
</dbReference>
<evidence type="ECO:0000256" key="1">
    <source>
        <dbReference type="ARBA" id="ARBA00004123"/>
    </source>
</evidence>
<dbReference type="SMART" id="SM00913">
    <property type="entry name" value="IBN_N"/>
    <property type="match status" value="1"/>
</dbReference>
<evidence type="ECO:0000313" key="11">
    <source>
        <dbReference type="Proteomes" id="UP000694941"/>
    </source>
</evidence>
<keyword evidence="11" id="KW-1185">Reference proteome</keyword>
<dbReference type="InterPro" id="IPR000357">
    <property type="entry name" value="HEAT"/>
</dbReference>
<dbReference type="InterPro" id="IPR040122">
    <property type="entry name" value="Importin_beta"/>
</dbReference>
<dbReference type="SUPFAM" id="SSF48371">
    <property type="entry name" value="ARM repeat"/>
    <property type="match status" value="2"/>
</dbReference>
<evidence type="ECO:0000256" key="9">
    <source>
        <dbReference type="SAM" id="MobiDB-lite"/>
    </source>
</evidence>
<keyword evidence="7" id="KW-0539">Nucleus</keyword>
<dbReference type="RefSeq" id="XP_013780864.1">
    <property type="nucleotide sequence ID" value="XM_013925410.2"/>
</dbReference>
<name>A0ABM1BFC8_LIMPO</name>
<feature type="domain" description="Importin N-terminal" evidence="10">
    <location>
        <begin position="23"/>
        <end position="91"/>
    </location>
</feature>
<accession>A0ABM1BFC8</accession>
<dbReference type="Proteomes" id="UP000694941">
    <property type="component" value="Unplaced"/>
</dbReference>
<dbReference type="Pfam" id="PF25780">
    <property type="entry name" value="TPR_IPO5"/>
    <property type="match status" value="1"/>
</dbReference>
<protein>
    <submittedName>
        <fullName evidence="12">Importin-4-like</fullName>
    </submittedName>
</protein>
<dbReference type="GeneID" id="106465207"/>
<evidence type="ECO:0000259" key="10">
    <source>
        <dbReference type="PROSITE" id="PS50166"/>
    </source>
</evidence>
<keyword evidence="6" id="KW-0653">Protein transport</keyword>
<feature type="region of interest" description="Disordered" evidence="9">
    <location>
        <begin position="312"/>
        <end position="334"/>
    </location>
</feature>
<feature type="repeat" description="HEAT" evidence="8">
    <location>
        <begin position="917"/>
        <end position="955"/>
    </location>
</feature>
<evidence type="ECO:0000313" key="12">
    <source>
        <dbReference type="RefSeq" id="XP_013780864.1"/>
    </source>
</evidence>
<keyword evidence="3" id="KW-0813">Transport</keyword>
<evidence type="ECO:0000256" key="7">
    <source>
        <dbReference type="ARBA" id="ARBA00023242"/>
    </source>
</evidence>
<evidence type="ECO:0000256" key="8">
    <source>
        <dbReference type="PROSITE-ProRule" id="PRU00103"/>
    </source>
</evidence>
<dbReference type="Pfam" id="PF02985">
    <property type="entry name" value="HEAT"/>
    <property type="match status" value="1"/>
</dbReference>
<evidence type="ECO:0000256" key="5">
    <source>
        <dbReference type="ARBA" id="ARBA00022737"/>
    </source>
</evidence>
<dbReference type="PROSITE" id="PS50166">
    <property type="entry name" value="IMPORTIN_B_NT"/>
    <property type="match status" value="1"/>
</dbReference>
<evidence type="ECO:0000256" key="4">
    <source>
        <dbReference type="ARBA" id="ARBA00022490"/>
    </source>
</evidence>
<gene>
    <name evidence="12" type="primary">LOC106465207</name>
</gene>
<feature type="compositionally biased region" description="Acidic residues" evidence="9">
    <location>
        <begin position="315"/>
        <end position="333"/>
    </location>
</feature>
<dbReference type="Pfam" id="PF03810">
    <property type="entry name" value="IBN_N"/>
    <property type="match status" value="1"/>
</dbReference>
<dbReference type="InterPro" id="IPR011989">
    <property type="entry name" value="ARM-like"/>
</dbReference>
<proteinExistence type="predicted"/>
<dbReference type="InterPro" id="IPR001494">
    <property type="entry name" value="Importin-beta_N"/>
</dbReference>
<comment type="subcellular location">
    <subcellularLocation>
        <location evidence="2">Cytoplasm</location>
    </subcellularLocation>
    <subcellularLocation>
        <location evidence="1">Nucleus</location>
    </subcellularLocation>
</comment>
<evidence type="ECO:0000256" key="2">
    <source>
        <dbReference type="ARBA" id="ARBA00004496"/>
    </source>
</evidence>
<dbReference type="Gene3D" id="1.25.10.10">
    <property type="entry name" value="Leucine-rich Repeat Variant"/>
    <property type="match status" value="1"/>
</dbReference>
<dbReference type="PROSITE" id="PS50077">
    <property type="entry name" value="HEAT_REPEAT"/>
    <property type="match status" value="1"/>
</dbReference>
<feature type="region of interest" description="Disordered" evidence="9">
    <location>
        <begin position="657"/>
        <end position="677"/>
    </location>
</feature>
<evidence type="ECO:0000256" key="3">
    <source>
        <dbReference type="ARBA" id="ARBA00022448"/>
    </source>
</evidence>
<reference evidence="12" key="1">
    <citation type="submission" date="2025-08" db="UniProtKB">
        <authorList>
            <consortium name="RefSeq"/>
        </authorList>
    </citation>
    <scope>IDENTIFICATION</scope>
    <source>
        <tissue evidence="12">Muscle</tissue>
    </source>
</reference>
<keyword evidence="4" id="KW-0963">Cytoplasm</keyword>
<evidence type="ECO:0000256" key="6">
    <source>
        <dbReference type="ARBA" id="ARBA00022927"/>
    </source>
</evidence>
<feature type="compositionally biased region" description="Acidic residues" evidence="9">
    <location>
        <begin position="657"/>
        <end position="676"/>
    </location>
</feature>
<sequence length="1098" mass="123035">MAETLESILARLLVPDNAVLSQATLELREFFKNPNVVESMCQVLSNSGNPQVRQYASVLLRRKLAKGRQWTKLSAATQHGVKQTVIQVIIKETEKPCQNALAQLIATIAKYELVKERWPELFQFLDHYTSSNDTIKKEMALITLNAIAASAGEHLKPHLKSLLTMLKKNLAFQRNIEVLENETIPFYSIKILTNLVSYVGSDEMKQIQYMVPAVLVIINYLVVHKEDLACEAMEIFDELVESEVAVIVPHIKNLLEVFIRITKDKKLGDRVRVKAMSLISWVIRLKKKVIIKLKLVNSILSVLFSVMCEHSENDNKDDDEEDSDDEDEKDEDVPSSFAAQVIDVMALHLPPEKLLPPLIAEIDYSLNSCKNDPYRRKAAYLAIAVIAEGCAESIRNKYLQKFLHFIGQGITDSDQIVKNAALFALGQFSEHLQPDISKFASDLLPLLFNFLSQLSQQLQHGGKDPTSLSKIFYALESFCENLEEGLVPYLPQLMTHLLTFLTTSQSVRVRELAISAIGAAGNAAKEALQPYFPQVLEQLKVYLCEPQPEQLLPLQVQAVDTLGVLARTIGRNHFIPMANDCMNMGLSLIDKVHDPDLRRCTYGLFASISAVLKVDMSPYLPVVMENMIDSLQSTEGIVTHFAEEDNKFPLFDELDDENEEEDIENDEENDEDDDVEGYSVENSYLEEKEDTCCALREIAANVGATFLPYLEKCFEEVQKLLEHPGENVRKAAVSALGQFCVTLHQVASESGATDQQDALRKALAVVIPKFLSMAREDTERTVVLAVLETLEDMIKEIQGIMVEQRSIVDALISLVKDVFKSKLACQDESDNDEPSEEQDQAEYDSMLVEYAAEIIPSLGKVMNSQEFAPYFAGVLQLFLNKTKKSCSVADKSFSIGMLAEVVETLNQGAVCAFLDHLLPVFMNGMTDDDDEVRSNSVYGLGVLVERAGQPLFNRYPEFLQAMSIMLSKENKPRARDNICGAVARLIMTNADGVPIKEVFPVLIQCLPLQEDFDENTTVFRCIYHLFNLKNEVVFQNLHHILKIISSVIGTNNVNEETRSLLVHIVKTTQHQFPAEFDGVVANLPAEGAEILKAVILNT</sequence>
<keyword evidence="5" id="KW-0677">Repeat</keyword>
<dbReference type="InterPro" id="IPR057672">
    <property type="entry name" value="TPR_IPO4/5"/>
</dbReference>
<dbReference type="Pfam" id="PF13513">
    <property type="entry name" value="HEAT_EZ"/>
    <property type="match status" value="1"/>
</dbReference>
<dbReference type="PANTHER" id="PTHR10527">
    <property type="entry name" value="IMPORTIN BETA"/>
    <property type="match status" value="1"/>
</dbReference>
<dbReference type="InterPro" id="IPR021133">
    <property type="entry name" value="HEAT_type_2"/>
</dbReference>